<dbReference type="GO" id="GO:0034979">
    <property type="term" value="F:NAD-dependent protein lysine deacetylase activity"/>
    <property type="evidence" value="ECO:0007669"/>
    <property type="project" value="UniProtKB-EC"/>
</dbReference>
<feature type="binding site" evidence="4 5">
    <location>
        <position position="157"/>
    </location>
    <ligand>
        <name>Zn(2+)</name>
        <dbReference type="ChEBI" id="CHEBI:29105"/>
    </ligand>
</feature>
<keyword evidence="4 5" id="KW-0862">Zinc</keyword>
<feature type="binding site" evidence="4">
    <location>
        <position position="111"/>
    </location>
    <ligand>
        <name>nicotinamide</name>
        <dbReference type="ChEBI" id="CHEBI:17154"/>
    </ligand>
</feature>
<sequence>MMSATEQQRQYLQQLIDNAGRIAVLTGAGMSTESGIPDFRSADGLWSRDMSLADVVSIDYFRRAPAAFWQAFREIFRIKLVGDYQPNDGHRFLAALEQAGKEVTILTQNIDGLHGRAGNRRVLEMHGTLLSASCPDCATPHTLDYVQQHEVPPCRRCGAVLKPDVVLYGEAVPLIDVAFQAALNADLLLVMGSSLEVSPVNLIPLEAARAGIPCALINYTPTRFDSLFDLCIQAGIGETCRGLRA</sequence>
<dbReference type="InterPro" id="IPR026591">
    <property type="entry name" value="Sirtuin_cat_small_dom_sf"/>
</dbReference>
<dbReference type="RefSeq" id="WP_307912928.1">
    <property type="nucleotide sequence ID" value="NZ_JAVFJF020000014.1"/>
</dbReference>
<dbReference type="InterPro" id="IPR003000">
    <property type="entry name" value="Sirtuin"/>
</dbReference>
<comment type="similarity">
    <text evidence="4">Belongs to the sirtuin family. Class U subfamily.</text>
</comment>
<dbReference type="Gene3D" id="3.40.50.1220">
    <property type="entry name" value="TPP-binding domain"/>
    <property type="match status" value="1"/>
</dbReference>
<dbReference type="PANTHER" id="PTHR11085">
    <property type="entry name" value="NAD-DEPENDENT PROTEIN DEACYLASE SIRTUIN-5, MITOCHONDRIAL-RELATED"/>
    <property type="match status" value="1"/>
</dbReference>
<name>A0ABU8V136_9NEIS</name>
<dbReference type="InterPro" id="IPR050134">
    <property type="entry name" value="NAD-dep_sirtuin_deacylases"/>
</dbReference>
<feature type="binding site" evidence="4">
    <location>
        <position position="236"/>
    </location>
    <ligand>
        <name>NAD(+)</name>
        <dbReference type="ChEBI" id="CHEBI:57540"/>
    </ligand>
</feature>
<comment type="cofactor">
    <cofactor evidence="4">
        <name>Zn(2+)</name>
        <dbReference type="ChEBI" id="CHEBI:29105"/>
    </cofactor>
    <text evidence="4">Binds 1 zinc ion per subunit.</text>
</comment>
<dbReference type="SUPFAM" id="SSF52467">
    <property type="entry name" value="DHS-like NAD/FAD-binding domain"/>
    <property type="match status" value="1"/>
</dbReference>
<feature type="binding site" evidence="4">
    <location>
        <position position="194"/>
    </location>
    <ligand>
        <name>NAD(+)</name>
        <dbReference type="ChEBI" id="CHEBI:57540"/>
    </ligand>
</feature>
<dbReference type="InterPro" id="IPR026590">
    <property type="entry name" value="Ssirtuin_cat_dom"/>
</dbReference>
<proteinExistence type="inferred from homology"/>
<feature type="binding site" evidence="4">
    <location>
        <position position="108"/>
    </location>
    <ligand>
        <name>NAD(+)</name>
        <dbReference type="ChEBI" id="CHEBI:57540"/>
    </ligand>
</feature>
<dbReference type="NCBIfam" id="NF001754">
    <property type="entry name" value="PRK00481.1-4"/>
    <property type="match status" value="1"/>
</dbReference>
<organism evidence="7 8">
    <name type="scientific">Chromobacterium amazonense</name>
    <dbReference type="NCBI Taxonomy" id="1382803"/>
    <lineage>
        <taxon>Bacteria</taxon>
        <taxon>Pseudomonadati</taxon>
        <taxon>Pseudomonadota</taxon>
        <taxon>Betaproteobacteria</taxon>
        <taxon>Neisseriales</taxon>
        <taxon>Chromobacteriaceae</taxon>
        <taxon>Chromobacterium</taxon>
    </lineage>
</organism>
<dbReference type="EC" id="2.3.1.286" evidence="4"/>
<dbReference type="InterPro" id="IPR029035">
    <property type="entry name" value="DHS-like_NAD/FAD-binding_dom"/>
</dbReference>
<feature type="domain" description="Deacetylase sirtuin-type" evidence="6">
    <location>
        <begin position="2"/>
        <end position="245"/>
    </location>
</feature>
<dbReference type="PROSITE" id="PS50305">
    <property type="entry name" value="SIRTUIN"/>
    <property type="match status" value="1"/>
</dbReference>
<feature type="binding site" evidence="4">
    <location>
        <position position="193"/>
    </location>
    <ligand>
        <name>NAD(+)</name>
        <dbReference type="ChEBI" id="CHEBI:57540"/>
    </ligand>
</feature>
<feature type="active site" description="Proton acceptor" evidence="4 5">
    <location>
        <position position="126"/>
    </location>
</feature>
<evidence type="ECO:0000256" key="4">
    <source>
        <dbReference type="HAMAP-Rule" id="MF_01968"/>
    </source>
</evidence>
<keyword evidence="8" id="KW-1185">Reference proteome</keyword>
<evidence type="ECO:0000256" key="5">
    <source>
        <dbReference type="PROSITE-ProRule" id="PRU00236"/>
    </source>
</evidence>
<keyword evidence="3 4" id="KW-0520">NAD</keyword>
<evidence type="ECO:0000256" key="2">
    <source>
        <dbReference type="ARBA" id="ARBA00022679"/>
    </source>
</evidence>
<feature type="binding site" evidence="4 5">
    <location>
        <position position="134"/>
    </location>
    <ligand>
        <name>Zn(2+)</name>
        <dbReference type="ChEBI" id="CHEBI:29105"/>
    </ligand>
</feature>
<evidence type="ECO:0000256" key="1">
    <source>
        <dbReference type="ARBA" id="ARBA00022490"/>
    </source>
</evidence>
<feature type="binding site" evidence="4">
    <location>
        <position position="111"/>
    </location>
    <ligand>
        <name>NAD(+)</name>
        <dbReference type="ChEBI" id="CHEBI:57540"/>
    </ligand>
</feature>
<feature type="binding site" evidence="4 5">
    <location>
        <position position="137"/>
    </location>
    <ligand>
        <name>Zn(2+)</name>
        <dbReference type="ChEBI" id="CHEBI:29105"/>
    </ligand>
</feature>
<comment type="catalytic activity">
    <reaction evidence="4">
        <text>N(6)-acetyl-L-lysyl-[protein] + NAD(+) + H2O = 2''-O-acetyl-ADP-D-ribose + nicotinamide + L-lysyl-[protein]</text>
        <dbReference type="Rhea" id="RHEA:43636"/>
        <dbReference type="Rhea" id="RHEA-COMP:9752"/>
        <dbReference type="Rhea" id="RHEA-COMP:10731"/>
        <dbReference type="ChEBI" id="CHEBI:15377"/>
        <dbReference type="ChEBI" id="CHEBI:17154"/>
        <dbReference type="ChEBI" id="CHEBI:29969"/>
        <dbReference type="ChEBI" id="CHEBI:57540"/>
        <dbReference type="ChEBI" id="CHEBI:61930"/>
        <dbReference type="ChEBI" id="CHEBI:83767"/>
        <dbReference type="EC" id="2.3.1.286"/>
    </reaction>
</comment>
<keyword evidence="2 4" id="KW-0808">Transferase</keyword>
<feature type="binding site" evidence="4 5">
    <location>
        <position position="154"/>
    </location>
    <ligand>
        <name>Zn(2+)</name>
        <dbReference type="ChEBI" id="CHEBI:29105"/>
    </ligand>
</feature>
<feature type="binding site" evidence="4">
    <location>
        <position position="39"/>
    </location>
    <ligand>
        <name>NAD(+)</name>
        <dbReference type="ChEBI" id="CHEBI:57540"/>
    </ligand>
</feature>
<dbReference type="Gene3D" id="3.30.1600.10">
    <property type="entry name" value="SIR2/SIRT2 'Small Domain"/>
    <property type="match status" value="1"/>
</dbReference>
<comment type="caution">
    <text evidence="7">The sequence shown here is derived from an EMBL/GenBank/DDBJ whole genome shotgun (WGS) entry which is preliminary data.</text>
</comment>
<dbReference type="EMBL" id="JAVFJF020000014">
    <property type="protein sequence ID" value="MEJ8674879.1"/>
    <property type="molecule type" value="Genomic_DNA"/>
</dbReference>
<feature type="binding site" evidence="4">
    <location>
        <position position="126"/>
    </location>
    <ligand>
        <name>NAD(+)</name>
        <dbReference type="ChEBI" id="CHEBI:57540"/>
    </ligand>
</feature>
<dbReference type="Pfam" id="PF02146">
    <property type="entry name" value="SIR2"/>
    <property type="match status" value="1"/>
</dbReference>
<protein>
    <recommendedName>
        <fullName evidence="4">NAD-dependent protein deacetylase</fullName>
        <ecNumber evidence="4">2.3.1.286</ecNumber>
    </recommendedName>
    <alternativeName>
        <fullName evidence="4">Regulatory protein SIR2 homolog</fullName>
    </alternativeName>
</protein>
<feature type="binding site" evidence="4">
    <location>
        <position position="218"/>
    </location>
    <ligand>
        <name>NAD(+)</name>
        <dbReference type="ChEBI" id="CHEBI:57540"/>
    </ligand>
</feature>
<gene>
    <name evidence="4" type="primary">cobB</name>
    <name evidence="7" type="ORF">QCL97_009085</name>
</gene>
<comment type="subcellular location">
    <subcellularLocation>
        <location evidence="4">Cytoplasm</location>
    </subcellularLocation>
</comment>
<feature type="binding site" evidence="4">
    <location>
        <position position="40"/>
    </location>
    <ligand>
        <name>NAD(+)</name>
        <dbReference type="ChEBI" id="CHEBI:57540"/>
    </ligand>
</feature>
<feature type="binding site" evidence="4">
    <location>
        <position position="110"/>
    </location>
    <ligand>
        <name>nicotinamide</name>
        <dbReference type="ChEBI" id="CHEBI:17154"/>
    </ligand>
</feature>
<reference evidence="7 8" key="1">
    <citation type="submission" date="2023-12" db="EMBL/GenBank/DDBJ databases">
        <title>Evaluation and characterization of a potential secondary metabolite violacein from indigenous Chromobacterium amazonense SAM215.</title>
        <authorList>
            <person name="Tarafdar M.R."/>
            <person name="Abedin S.M."/>
            <person name="Atiqua A."/>
            <person name="Saha A."/>
            <person name="Khan S.N."/>
        </authorList>
    </citation>
    <scope>NUCLEOTIDE SEQUENCE [LARGE SCALE GENOMIC DNA]</scope>
    <source>
        <strain evidence="7 8">SAM215</strain>
    </source>
</reference>
<comment type="caution">
    <text evidence="4">Lacks conserved residue(s) required for the propagation of feature annotation.</text>
</comment>
<dbReference type="HAMAP" id="MF_01968">
    <property type="entry name" value="Sirtuin_ClassU"/>
    <property type="match status" value="1"/>
</dbReference>
<keyword evidence="4 5" id="KW-0479">Metal-binding</keyword>
<dbReference type="Proteomes" id="UP001224516">
    <property type="component" value="Unassembled WGS sequence"/>
</dbReference>
<feature type="binding site" evidence="4">
    <location>
        <position position="39"/>
    </location>
    <ligand>
        <name>nicotinamide</name>
        <dbReference type="ChEBI" id="CHEBI:17154"/>
    </ligand>
</feature>
<keyword evidence="7" id="KW-0012">Acyltransferase</keyword>
<dbReference type="InterPro" id="IPR028628">
    <property type="entry name" value="Sirtuin_class_U"/>
</dbReference>
<accession>A0ABU8V136</accession>
<evidence type="ECO:0000256" key="3">
    <source>
        <dbReference type="ARBA" id="ARBA00023027"/>
    </source>
</evidence>
<feature type="binding site" evidence="4">
    <location>
        <position position="110"/>
    </location>
    <ligand>
        <name>NAD(+)</name>
        <dbReference type="ChEBI" id="CHEBI:57540"/>
    </ligand>
</feature>
<dbReference type="PANTHER" id="PTHR11085:SF4">
    <property type="entry name" value="NAD-DEPENDENT PROTEIN DEACYLASE"/>
    <property type="match status" value="1"/>
</dbReference>
<keyword evidence="1 4" id="KW-0963">Cytoplasm</keyword>
<comment type="function">
    <text evidence="4">NAD-dependent protein deacetylase which modulates the activities of several enzymes which are inactive in their acetylated form.</text>
</comment>
<evidence type="ECO:0000313" key="8">
    <source>
        <dbReference type="Proteomes" id="UP001224516"/>
    </source>
</evidence>
<evidence type="ECO:0000259" key="6">
    <source>
        <dbReference type="PROSITE" id="PS50305"/>
    </source>
</evidence>
<evidence type="ECO:0000313" key="7">
    <source>
        <dbReference type="EMBL" id="MEJ8674879.1"/>
    </source>
</evidence>
<feature type="binding site" evidence="4">
    <location>
        <position position="32"/>
    </location>
    <ligand>
        <name>NAD(+)</name>
        <dbReference type="ChEBI" id="CHEBI:57540"/>
    </ligand>
</feature>
<feature type="binding site" evidence="4">
    <location>
        <position position="28"/>
    </location>
    <ligand>
        <name>NAD(+)</name>
        <dbReference type="ChEBI" id="CHEBI:57540"/>
    </ligand>
</feature>